<proteinExistence type="predicted"/>
<comment type="caution">
    <text evidence="2">The sequence shown here is derived from an EMBL/GenBank/DDBJ whole genome shotgun (WGS) entry which is preliminary data.</text>
</comment>
<name>A0A161YF98_9CLOT</name>
<dbReference type="OrthoDB" id="2739959at2"/>
<reference evidence="2 3" key="1">
    <citation type="submission" date="2016-04" db="EMBL/GenBank/DDBJ databases">
        <title>Genome sequence of Clostridium magnum DSM 2767.</title>
        <authorList>
            <person name="Poehlein A."/>
            <person name="Uhlig R."/>
            <person name="Fischer R."/>
            <person name="Bahl H."/>
            <person name="Daniel R."/>
        </authorList>
    </citation>
    <scope>NUCLEOTIDE SEQUENCE [LARGE SCALE GENOMIC DNA]</scope>
    <source>
        <strain evidence="2 3">DSM 2767</strain>
    </source>
</reference>
<evidence type="ECO:0000256" key="1">
    <source>
        <dbReference type="SAM" id="MobiDB-lite"/>
    </source>
</evidence>
<accession>A0A161YF98</accession>
<dbReference type="STRING" id="1121326.CLMAG_60010"/>
<feature type="region of interest" description="Disordered" evidence="1">
    <location>
        <begin position="1"/>
        <end position="30"/>
    </location>
</feature>
<dbReference type="PATRIC" id="fig|1121326.3.peg.6067"/>
<dbReference type="RefSeq" id="WP_066630746.1">
    <property type="nucleotide sequence ID" value="NZ_FQXL01000064.1"/>
</dbReference>
<evidence type="ECO:0000313" key="3">
    <source>
        <dbReference type="Proteomes" id="UP000076603"/>
    </source>
</evidence>
<gene>
    <name evidence="2" type="ORF">CLMAG_60010</name>
</gene>
<evidence type="ECO:0000313" key="2">
    <source>
        <dbReference type="EMBL" id="KZL88712.1"/>
    </source>
</evidence>
<sequence>MSEENTQETKVEEIETVNVEQEESKIEETRETEKINTLIYCGPSLPNGVLQQYSMFKNGLPEYLNDQFKACPAIKELFVSTTKLNATRQNMEIQGTRENTLLKKIMEYTRG</sequence>
<organism evidence="2 3">
    <name type="scientific">Clostridium magnum DSM 2767</name>
    <dbReference type="NCBI Taxonomy" id="1121326"/>
    <lineage>
        <taxon>Bacteria</taxon>
        <taxon>Bacillati</taxon>
        <taxon>Bacillota</taxon>
        <taxon>Clostridia</taxon>
        <taxon>Eubacteriales</taxon>
        <taxon>Clostridiaceae</taxon>
        <taxon>Clostridium</taxon>
    </lineage>
</organism>
<protein>
    <submittedName>
        <fullName evidence="2">Uncharacterized protein</fullName>
    </submittedName>
</protein>
<keyword evidence="3" id="KW-1185">Reference proteome</keyword>
<dbReference type="EMBL" id="LWAE01000015">
    <property type="protein sequence ID" value="KZL88712.1"/>
    <property type="molecule type" value="Genomic_DNA"/>
</dbReference>
<dbReference type="AlphaFoldDB" id="A0A161YF98"/>
<dbReference type="Proteomes" id="UP000076603">
    <property type="component" value="Unassembled WGS sequence"/>
</dbReference>